<dbReference type="Proteomes" id="UP000176603">
    <property type="component" value="Unassembled WGS sequence"/>
</dbReference>
<organism evidence="1 2">
    <name type="scientific">Candidatus Uhrbacteria bacterium RIFCSPHIGHO2_12_FULL_60_25</name>
    <dbReference type="NCBI Taxonomy" id="1802399"/>
    <lineage>
        <taxon>Bacteria</taxon>
        <taxon>Candidatus Uhriibacteriota</taxon>
    </lineage>
</organism>
<comment type="caution">
    <text evidence="1">The sequence shown here is derived from an EMBL/GenBank/DDBJ whole genome shotgun (WGS) entry which is preliminary data.</text>
</comment>
<name>A0A1F7UN85_9BACT</name>
<gene>
    <name evidence="1" type="ORF">A3E39_01850</name>
</gene>
<evidence type="ECO:0000313" key="1">
    <source>
        <dbReference type="EMBL" id="OGL79753.1"/>
    </source>
</evidence>
<evidence type="ECO:0000313" key="2">
    <source>
        <dbReference type="Proteomes" id="UP000176603"/>
    </source>
</evidence>
<sequence>MNQITMKQYQNTAGGAVWSLFNDIAFADDVVLRSASVPYDGVDPGTIVSVVRREADGSTSTQDLFAPYDYETLSTLVRAYQSVKNTHVVTGDHQFSTFAYAKANLKTPAARAYRARVA</sequence>
<reference evidence="1 2" key="1">
    <citation type="journal article" date="2016" name="Nat. Commun.">
        <title>Thousands of microbial genomes shed light on interconnected biogeochemical processes in an aquifer system.</title>
        <authorList>
            <person name="Anantharaman K."/>
            <person name="Brown C.T."/>
            <person name="Hug L.A."/>
            <person name="Sharon I."/>
            <person name="Castelle C.J."/>
            <person name="Probst A.J."/>
            <person name="Thomas B.C."/>
            <person name="Singh A."/>
            <person name="Wilkins M.J."/>
            <person name="Karaoz U."/>
            <person name="Brodie E.L."/>
            <person name="Williams K.H."/>
            <person name="Hubbard S.S."/>
            <person name="Banfield J.F."/>
        </authorList>
    </citation>
    <scope>NUCLEOTIDE SEQUENCE [LARGE SCALE GENOMIC DNA]</scope>
</reference>
<accession>A0A1F7UN85</accession>
<dbReference type="EMBL" id="MGEH01000002">
    <property type="protein sequence ID" value="OGL79753.1"/>
    <property type="molecule type" value="Genomic_DNA"/>
</dbReference>
<dbReference type="AlphaFoldDB" id="A0A1F7UN85"/>
<protein>
    <submittedName>
        <fullName evidence="1">Uncharacterized protein</fullName>
    </submittedName>
</protein>
<proteinExistence type="predicted"/>